<dbReference type="InterPro" id="IPR012340">
    <property type="entry name" value="NA-bd_OB-fold"/>
</dbReference>
<reference evidence="4 5" key="1">
    <citation type="submission" date="2024-01" db="EMBL/GenBank/DDBJ databases">
        <title>Genome assemblies of Stephania.</title>
        <authorList>
            <person name="Yang L."/>
        </authorList>
    </citation>
    <scope>NUCLEOTIDE SEQUENCE [LARGE SCALE GENOMIC DNA]</scope>
    <source>
        <strain evidence="4">QJT</strain>
        <tissue evidence="4">Leaf</tissue>
    </source>
</reference>
<feature type="compositionally biased region" description="Basic and acidic residues" evidence="3">
    <location>
        <begin position="172"/>
        <end position="182"/>
    </location>
</feature>
<keyword evidence="1 2" id="KW-0238">DNA-binding</keyword>
<feature type="region of interest" description="Disordered" evidence="3">
    <location>
        <begin position="172"/>
        <end position="194"/>
    </location>
</feature>
<dbReference type="Proteomes" id="UP001417504">
    <property type="component" value="Unassembled WGS sequence"/>
</dbReference>
<evidence type="ECO:0000313" key="5">
    <source>
        <dbReference type="Proteomes" id="UP001417504"/>
    </source>
</evidence>
<dbReference type="InterPro" id="IPR000424">
    <property type="entry name" value="Primosome_PriB/ssb"/>
</dbReference>
<keyword evidence="5" id="KW-1185">Reference proteome</keyword>
<evidence type="ECO:0000313" key="4">
    <source>
        <dbReference type="EMBL" id="KAK9129618.1"/>
    </source>
</evidence>
<proteinExistence type="predicted"/>
<dbReference type="InterPro" id="IPR011344">
    <property type="entry name" value="ssDNA-bd"/>
</dbReference>
<dbReference type="AlphaFoldDB" id="A0AAP0JB14"/>
<evidence type="ECO:0008006" key="6">
    <source>
        <dbReference type="Google" id="ProtNLM"/>
    </source>
</evidence>
<dbReference type="GO" id="GO:0003697">
    <property type="term" value="F:single-stranded DNA binding"/>
    <property type="evidence" value="ECO:0007669"/>
    <property type="project" value="InterPro"/>
</dbReference>
<dbReference type="GO" id="GO:0042645">
    <property type="term" value="C:mitochondrial nucleoid"/>
    <property type="evidence" value="ECO:0007669"/>
    <property type="project" value="TreeGrafter"/>
</dbReference>
<evidence type="ECO:0000256" key="2">
    <source>
        <dbReference type="PROSITE-ProRule" id="PRU00252"/>
    </source>
</evidence>
<dbReference type="Gene3D" id="2.40.50.140">
    <property type="entry name" value="Nucleic acid-binding proteins"/>
    <property type="match status" value="1"/>
</dbReference>
<comment type="caution">
    <text evidence="4">The sequence shown here is derived from an EMBL/GenBank/DDBJ whole genome shotgun (WGS) entry which is preliminary data.</text>
</comment>
<dbReference type="PANTHER" id="PTHR10302">
    <property type="entry name" value="SINGLE-STRANDED DNA-BINDING PROTEIN"/>
    <property type="match status" value="1"/>
</dbReference>
<sequence>MAGVRLSIFRRKVSPFSFENLSFFSTATNPRFPNAFDSGSGSGSDESAVYRQKLLFQRPTTIRWHDRLCNSVSFIGRVLFPLKRVNSEVLGVHTMLQVEAYSGSPSFRVLLKMWHRMAEISSKHLKVHDFIYVSGHLGSYTKVDASGKPQTFYEVIVKEINFVADRHKLQMTQEHDNNEANERTNPTTSASNTKKEMDSLHLWQVFFSNPYEWWDNRECSKANPRHPDFKHKDTGESLWLSSEDPPWVRKQLQLLDSRRAELLEHSELANSRSYISMSKYVS</sequence>
<feature type="compositionally biased region" description="Polar residues" evidence="3">
    <location>
        <begin position="183"/>
        <end position="192"/>
    </location>
</feature>
<dbReference type="PANTHER" id="PTHR10302:SF18">
    <property type="entry name" value="PROTEIN OSB1, MITOCHONDRIAL"/>
    <property type="match status" value="1"/>
</dbReference>
<dbReference type="GO" id="GO:0006264">
    <property type="term" value="P:mitochondrial DNA replication"/>
    <property type="evidence" value="ECO:0007669"/>
    <property type="project" value="TreeGrafter"/>
</dbReference>
<evidence type="ECO:0000256" key="1">
    <source>
        <dbReference type="ARBA" id="ARBA00023125"/>
    </source>
</evidence>
<accession>A0AAP0JB14</accession>
<gene>
    <name evidence="4" type="ORF">Sjap_010105</name>
</gene>
<name>A0AAP0JB14_9MAGN</name>
<organism evidence="4 5">
    <name type="scientific">Stephania japonica</name>
    <dbReference type="NCBI Taxonomy" id="461633"/>
    <lineage>
        <taxon>Eukaryota</taxon>
        <taxon>Viridiplantae</taxon>
        <taxon>Streptophyta</taxon>
        <taxon>Embryophyta</taxon>
        <taxon>Tracheophyta</taxon>
        <taxon>Spermatophyta</taxon>
        <taxon>Magnoliopsida</taxon>
        <taxon>Ranunculales</taxon>
        <taxon>Menispermaceae</taxon>
        <taxon>Menispermoideae</taxon>
        <taxon>Cissampelideae</taxon>
        <taxon>Stephania</taxon>
    </lineage>
</organism>
<evidence type="ECO:0000256" key="3">
    <source>
        <dbReference type="SAM" id="MobiDB-lite"/>
    </source>
</evidence>
<dbReference type="EMBL" id="JBBNAE010000004">
    <property type="protein sequence ID" value="KAK9129618.1"/>
    <property type="molecule type" value="Genomic_DNA"/>
</dbReference>
<dbReference type="PROSITE" id="PS50935">
    <property type="entry name" value="SSB"/>
    <property type="match status" value="1"/>
</dbReference>
<dbReference type="SUPFAM" id="SSF50249">
    <property type="entry name" value="Nucleic acid-binding proteins"/>
    <property type="match status" value="1"/>
</dbReference>
<protein>
    <recommendedName>
        <fullName evidence="6">Protein OSB1, mitochondrial</fullName>
    </recommendedName>
</protein>